<comment type="similarity">
    <text evidence="7">Belongs to the peptidase S16 family.</text>
</comment>
<dbReference type="CDD" id="cd19500">
    <property type="entry name" value="RecA-like_Lon"/>
    <property type="match status" value="1"/>
</dbReference>
<reference evidence="10" key="1">
    <citation type="submission" date="2020-10" db="EMBL/GenBank/DDBJ databases">
        <title>An improved Amphimedon queenslandica hologenome assembly reveals how three proteobacterial symbionts can extend the metabolic phenotypic of their marine sponge host.</title>
        <authorList>
            <person name="Degnan B."/>
            <person name="Degnan S."/>
            <person name="Xiang X."/>
        </authorList>
    </citation>
    <scope>NUCLEOTIDE SEQUENCE</scope>
    <source>
        <strain evidence="10">AqS2</strain>
    </source>
</reference>
<dbReference type="InterPro" id="IPR027065">
    <property type="entry name" value="Lon_Prtase"/>
</dbReference>
<dbReference type="Gene3D" id="1.20.58.1480">
    <property type="match status" value="1"/>
</dbReference>
<dbReference type="GO" id="GO:0030163">
    <property type="term" value="P:protein catabolic process"/>
    <property type="evidence" value="ECO:0007669"/>
    <property type="project" value="InterPro"/>
</dbReference>
<evidence type="ECO:0000256" key="3">
    <source>
        <dbReference type="ARBA" id="ARBA00022801"/>
    </source>
</evidence>
<keyword evidence="1 7" id="KW-0645">Protease</keyword>
<dbReference type="Gene3D" id="2.30.130.40">
    <property type="entry name" value="LON domain-like"/>
    <property type="match status" value="1"/>
</dbReference>
<dbReference type="GO" id="GO:0016887">
    <property type="term" value="F:ATP hydrolysis activity"/>
    <property type="evidence" value="ECO:0007669"/>
    <property type="project" value="InterPro"/>
</dbReference>
<dbReference type="SMART" id="SM00382">
    <property type="entry name" value="AAA"/>
    <property type="match status" value="1"/>
</dbReference>
<dbReference type="InterPro" id="IPR027417">
    <property type="entry name" value="P-loop_NTPase"/>
</dbReference>
<evidence type="ECO:0000256" key="7">
    <source>
        <dbReference type="PIRNR" id="PIRNR001174"/>
    </source>
</evidence>
<dbReference type="GO" id="GO:0005737">
    <property type="term" value="C:cytoplasm"/>
    <property type="evidence" value="ECO:0007669"/>
    <property type="project" value="UniProtKB-SubCell"/>
</dbReference>
<dbReference type="PANTHER" id="PTHR10046">
    <property type="entry name" value="ATP DEPENDENT LON PROTEASE FAMILY MEMBER"/>
    <property type="match status" value="1"/>
</dbReference>
<dbReference type="FunFam" id="3.40.50.300:FF:000021">
    <property type="entry name" value="Lon protease homolog"/>
    <property type="match status" value="1"/>
</dbReference>
<evidence type="ECO:0000256" key="4">
    <source>
        <dbReference type="ARBA" id="ARBA00022825"/>
    </source>
</evidence>
<comment type="subcellular location">
    <subcellularLocation>
        <location evidence="7">Cytoplasm</location>
    </subcellularLocation>
</comment>
<protein>
    <recommendedName>
        <fullName evidence="7">Lon protease</fullName>
        <ecNumber evidence="7">3.4.21.53</ecNumber>
    </recommendedName>
</protein>
<proteinExistence type="inferred from homology"/>
<dbReference type="InterPro" id="IPR003593">
    <property type="entry name" value="AAA+_ATPase"/>
</dbReference>
<evidence type="ECO:0000256" key="8">
    <source>
        <dbReference type="PIRSR" id="PIRSR001174-2"/>
    </source>
</evidence>
<dbReference type="InterPro" id="IPR008269">
    <property type="entry name" value="Lon_proteolytic"/>
</dbReference>
<dbReference type="Pfam" id="PF22667">
    <property type="entry name" value="Lon_lid"/>
    <property type="match status" value="1"/>
</dbReference>
<dbReference type="SUPFAM" id="SSF54211">
    <property type="entry name" value="Ribosomal protein S5 domain 2-like"/>
    <property type="match status" value="1"/>
</dbReference>
<sequence length="805" mass="89512">MAAAEKGKAPPPAPLIRARGAQFFVLPGFSRQFTARREGDVKSLVRAFRADGLLLMGTARRDGPKVEYPTIGCVVKVQQLFRLDRRTWKVMLKGVARCRIERSLGDGTAAWSELPPERVEPRRAQAIMRSIIRAAGGGRDDRSAALARLPKSVYRDIFSEDRPEDCVDFLALALLENARPGFGHELLNSGGLEDRAVVLIQHLSQHREEMLVDRRIRRRMKKQMERSHKEYHMAEEAKAIQEELQGTGSSHFEKLRRQVEEAGMPDAARSKCEDELRRLRAVTTASPEHAVITEYLKRMLELPWAKLSKTSTDLRKAQRVLNEDHYGLEDVKERILEHLAVQRRRGGKARGTILCFVGPPGVGKTSLGRSIARATRREFARISLGGIHEEAAIRGHRRTYVASMPGRIVNALIKAKVRNPVLMLDELDKMSAHIGLHGSPFAAMLEVLDPEQNRSFVDQYIDTEFDLSDVLFIATANHIELLPEPLQDRLEMVRLEGYTDSEKLAIAQRHIVPRQLQLHGLADDGVKLAAPVLKDIIKDYSWESGVRGLERSVAKICRKLTAEKTEAGGELAAASKAPARQRLPELLDAPEHYAHFSLPARGRVGSACGIAPHEGVVPMEALHHPHEEERIEVMGLTRHGEDQVKALAAVAQTLLRAHAAELGLAEDFHRKKKLCVNLQHGVEGPCGPLGGALFALLYSAYAKAPLRPAVAVAGEINLRGDLMGVEMRRGYKGMALDARRHRIKTIVMPRSDEHLLRDVPAELRRQIDFVLAADVIEMLGHVAARPPAPALLRPPPARPSPRPAN</sequence>
<dbReference type="InterPro" id="IPR003959">
    <property type="entry name" value="ATPase_AAA_core"/>
</dbReference>
<evidence type="ECO:0000256" key="1">
    <source>
        <dbReference type="ARBA" id="ARBA00022670"/>
    </source>
</evidence>
<dbReference type="Proteomes" id="UP000604381">
    <property type="component" value="Unassembled WGS sequence"/>
</dbReference>
<dbReference type="EC" id="3.4.21.53" evidence="7"/>
<comment type="catalytic activity">
    <reaction evidence="6 7">
        <text>Hydrolysis of proteins in presence of ATP.</text>
        <dbReference type="EC" id="3.4.21.53"/>
    </reaction>
</comment>
<keyword evidence="5 7" id="KW-0067">ATP-binding</keyword>
<dbReference type="Gene3D" id="3.40.50.300">
    <property type="entry name" value="P-loop containing nucleotide triphosphate hydrolases"/>
    <property type="match status" value="1"/>
</dbReference>
<dbReference type="AlphaFoldDB" id="A0A930UCU9"/>
<dbReference type="InterPro" id="IPR015947">
    <property type="entry name" value="PUA-like_sf"/>
</dbReference>
<dbReference type="GO" id="GO:0004176">
    <property type="term" value="F:ATP-dependent peptidase activity"/>
    <property type="evidence" value="ECO:0007669"/>
    <property type="project" value="InterPro"/>
</dbReference>
<dbReference type="InterPro" id="IPR004815">
    <property type="entry name" value="Lon_bac/euk-typ"/>
</dbReference>
<dbReference type="InterPro" id="IPR046336">
    <property type="entry name" value="Lon_prtase_N_sf"/>
</dbReference>
<keyword evidence="7" id="KW-0963">Cytoplasm</keyword>
<dbReference type="Gene3D" id="1.20.5.5270">
    <property type="match status" value="1"/>
</dbReference>
<dbReference type="Gene3D" id="1.10.8.60">
    <property type="match status" value="1"/>
</dbReference>
<keyword evidence="4 7" id="KW-0720">Serine protease</keyword>
<comment type="subunit">
    <text evidence="7">Homohexamer. Organized in a ring with a central cavity.</text>
</comment>
<dbReference type="InterPro" id="IPR014721">
    <property type="entry name" value="Ribsml_uS5_D2-typ_fold_subgr"/>
</dbReference>
<organism evidence="10 11">
    <name type="scientific">Candidatus Amphirhobacter heronislandensis</name>
    <dbReference type="NCBI Taxonomy" id="1732024"/>
    <lineage>
        <taxon>Bacteria</taxon>
        <taxon>Pseudomonadati</taxon>
        <taxon>Pseudomonadota</taxon>
        <taxon>Gammaproteobacteria</taxon>
        <taxon>Candidatus Tethybacterales</taxon>
        <taxon>Candidatus Tethybacteraceae</taxon>
        <taxon>Candidatus Amphirhobacter</taxon>
    </lineage>
</organism>
<dbReference type="PIRSF" id="PIRSF001174">
    <property type="entry name" value="Lon_proteas"/>
    <property type="match status" value="1"/>
</dbReference>
<dbReference type="SUPFAM" id="SSF52540">
    <property type="entry name" value="P-loop containing nucleoside triphosphate hydrolases"/>
    <property type="match status" value="1"/>
</dbReference>
<name>A0A930UCU9_9GAMM</name>
<evidence type="ECO:0000256" key="2">
    <source>
        <dbReference type="ARBA" id="ARBA00022741"/>
    </source>
</evidence>
<dbReference type="EMBL" id="JADHEI010000033">
    <property type="protein sequence ID" value="MBF2735223.1"/>
    <property type="molecule type" value="Genomic_DNA"/>
</dbReference>
<dbReference type="Pfam" id="PF00004">
    <property type="entry name" value="AAA"/>
    <property type="match status" value="1"/>
</dbReference>
<dbReference type="Pfam" id="PF05362">
    <property type="entry name" value="Lon_C"/>
    <property type="match status" value="1"/>
</dbReference>
<keyword evidence="3 7" id="KW-0378">Hydrolase</keyword>
<feature type="binding site" evidence="8">
    <location>
        <begin position="358"/>
        <end position="365"/>
    </location>
    <ligand>
        <name>ATP</name>
        <dbReference type="ChEBI" id="CHEBI:30616"/>
    </ligand>
</feature>
<evidence type="ECO:0000256" key="6">
    <source>
        <dbReference type="ARBA" id="ARBA00050665"/>
    </source>
</evidence>
<dbReference type="InterPro" id="IPR054594">
    <property type="entry name" value="Lon_lid"/>
</dbReference>
<dbReference type="PRINTS" id="PR00830">
    <property type="entry name" value="ENDOLAPTASE"/>
</dbReference>
<dbReference type="Gene3D" id="3.30.230.10">
    <property type="match status" value="1"/>
</dbReference>
<feature type="domain" description="AAA+ ATPase" evidence="9">
    <location>
        <begin position="350"/>
        <end position="496"/>
    </location>
</feature>
<evidence type="ECO:0000256" key="5">
    <source>
        <dbReference type="ARBA" id="ARBA00022840"/>
    </source>
</evidence>
<comment type="caution">
    <text evidence="10">The sequence shown here is derived from an EMBL/GenBank/DDBJ whole genome shotgun (WGS) entry which is preliminary data.</text>
</comment>
<evidence type="ECO:0000313" key="10">
    <source>
        <dbReference type="EMBL" id="MBF2735223.1"/>
    </source>
</evidence>
<evidence type="ECO:0000313" key="11">
    <source>
        <dbReference type="Proteomes" id="UP000604381"/>
    </source>
</evidence>
<dbReference type="SUPFAM" id="SSF88697">
    <property type="entry name" value="PUA domain-like"/>
    <property type="match status" value="1"/>
</dbReference>
<dbReference type="GO" id="GO:0004252">
    <property type="term" value="F:serine-type endopeptidase activity"/>
    <property type="evidence" value="ECO:0007669"/>
    <property type="project" value="UniProtKB-EC"/>
</dbReference>
<dbReference type="InterPro" id="IPR020568">
    <property type="entry name" value="Ribosomal_Su5_D2-typ_SF"/>
</dbReference>
<gene>
    <name evidence="10" type="ORF">ISN26_03945</name>
</gene>
<keyword evidence="11" id="KW-1185">Reference proteome</keyword>
<dbReference type="GO" id="GO:0006508">
    <property type="term" value="P:proteolysis"/>
    <property type="evidence" value="ECO:0007669"/>
    <property type="project" value="UniProtKB-KW"/>
</dbReference>
<keyword evidence="2 7" id="KW-0547">Nucleotide-binding</keyword>
<evidence type="ECO:0000259" key="9">
    <source>
        <dbReference type="SMART" id="SM00382"/>
    </source>
</evidence>
<accession>A0A930UCU9</accession>
<dbReference type="GO" id="GO:0005524">
    <property type="term" value="F:ATP binding"/>
    <property type="evidence" value="ECO:0007669"/>
    <property type="project" value="UniProtKB-KW"/>
</dbReference>